<sequence length="121" mass="14016">MAFLVPDFPGWGTDHVDFMLRLPCFTNHIEFPMPTISMFYGIVIYLYFYDDERDKLPHIHAKYQGMDASFSILDGSLLSGEIPPPKARLVQAWIEIRREDLLADWELAVNGQTPFLIDPLR</sequence>
<reference evidence="2" key="1">
    <citation type="submission" date="2019-02" db="EMBL/GenBank/DDBJ databases">
        <authorList>
            <person name="Gruber-Vodicka R. H."/>
            <person name="Seah K. B. B."/>
        </authorList>
    </citation>
    <scope>NUCLEOTIDE SEQUENCE</scope>
    <source>
        <strain evidence="2">BECK_DK161</strain>
    </source>
</reference>
<evidence type="ECO:0008006" key="3">
    <source>
        <dbReference type="Google" id="ProtNLM"/>
    </source>
</evidence>
<accession>A0A450TLA1</accession>
<protein>
    <recommendedName>
        <fullName evidence="3">DUF4160 domain-containing protein</fullName>
    </recommendedName>
</protein>
<dbReference type="AlphaFoldDB" id="A0A450TLA1"/>
<organism evidence="2">
    <name type="scientific">Candidatus Kentrum sp. DK</name>
    <dbReference type="NCBI Taxonomy" id="2126562"/>
    <lineage>
        <taxon>Bacteria</taxon>
        <taxon>Pseudomonadati</taxon>
        <taxon>Pseudomonadota</taxon>
        <taxon>Gammaproteobacteria</taxon>
        <taxon>Candidatus Kentrum</taxon>
    </lineage>
</organism>
<dbReference type="InterPro" id="IPR025427">
    <property type="entry name" value="DUF4160"/>
</dbReference>
<name>A0A450TLA1_9GAMM</name>
<dbReference type="Pfam" id="PF13711">
    <property type="entry name" value="DUF4160"/>
    <property type="match status" value="1"/>
</dbReference>
<proteinExistence type="predicted"/>
<evidence type="ECO:0000256" key="1">
    <source>
        <dbReference type="SAM" id="Phobius"/>
    </source>
</evidence>
<keyword evidence="1" id="KW-0472">Membrane</keyword>
<keyword evidence="1" id="KW-1133">Transmembrane helix</keyword>
<dbReference type="EMBL" id="CAADEY010000186">
    <property type="protein sequence ID" value="VFJ68528.1"/>
    <property type="molecule type" value="Genomic_DNA"/>
</dbReference>
<gene>
    <name evidence="2" type="ORF">BECKDK2373C_GA0170839_11864</name>
</gene>
<keyword evidence="1" id="KW-0812">Transmembrane</keyword>
<evidence type="ECO:0000313" key="2">
    <source>
        <dbReference type="EMBL" id="VFJ68528.1"/>
    </source>
</evidence>
<feature type="transmembrane region" description="Helical" evidence="1">
    <location>
        <begin position="31"/>
        <end position="49"/>
    </location>
</feature>